<dbReference type="Gene3D" id="1.20.1070.10">
    <property type="entry name" value="Rhodopsin 7-helix transmembrane proteins"/>
    <property type="match status" value="1"/>
</dbReference>
<evidence type="ECO:0000256" key="6">
    <source>
        <dbReference type="SAM" id="SignalP"/>
    </source>
</evidence>
<feature type="signal peptide" evidence="6">
    <location>
        <begin position="1"/>
        <end position="24"/>
    </location>
</feature>
<protein>
    <recommendedName>
        <fullName evidence="7">G-protein coupled receptors family 2 profile 2 domain-containing protein</fullName>
    </recommendedName>
</protein>
<dbReference type="GO" id="GO:0004930">
    <property type="term" value="F:G protein-coupled receptor activity"/>
    <property type="evidence" value="ECO:0007669"/>
    <property type="project" value="InterPro"/>
</dbReference>
<dbReference type="PRINTS" id="PR00249">
    <property type="entry name" value="GPCRSECRETIN"/>
</dbReference>
<feature type="chain" id="PRO_5012123927" description="G-protein coupled receptors family 2 profile 2 domain-containing protein" evidence="6">
    <location>
        <begin position="25"/>
        <end position="467"/>
    </location>
</feature>
<evidence type="ECO:0000259" key="7">
    <source>
        <dbReference type="PROSITE" id="PS50261"/>
    </source>
</evidence>
<dbReference type="InterPro" id="IPR017981">
    <property type="entry name" value="GPCR_2-like_7TM"/>
</dbReference>
<dbReference type="InterPro" id="IPR000832">
    <property type="entry name" value="GPCR_2_secretin-like"/>
</dbReference>
<dbReference type="PANTHER" id="PTHR46953:SF2">
    <property type="entry name" value="G-PROTEIN COUPLED RECEPTOR MTH-LIKE 5-RELATED"/>
    <property type="match status" value="1"/>
</dbReference>
<proteinExistence type="predicted"/>
<dbReference type="GO" id="GO:0016020">
    <property type="term" value="C:membrane"/>
    <property type="evidence" value="ECO:0007669"/>
    <property type="project" value="UniProtKB-SubCell"/>
</dbReference>
<feature type="transmembrane region" description="Helical" evidence="5">
    <location>
        <begin position="240"/>
        <end position="269"/>
    </location>
</feature>
<reference evidence="8" key="1">
    <citation type="journal article" date="2016" name="Sci. Rep.">
        <title>Molecular characterization of firefly nuptial gifts: a multi-omics approach sheds light on postcopulatory sexual selection.</title>
        <authorList>
            <person name="Al-Wathiqui N."/>
            <person name="Fallon T.R."/>
            <person name="South A."/>
            <person name="Weng J.K."/>
            <person name="Lewis S.M."/>
        </authorList>
    </citation>
    <scope>NUCLEOTIDE SEQUENCE</scope>
</reference>
<dbReference type="InterPro" id="IPR052808">
    <property type="entry name" value="GPCR_Mth-like"/>
</dbReference>
<dbReference type="PANTHER" id="PTHR46953">
    <property type="entry name" value="G-PROTEIN COUPLED RECEPTOR MTH-LIKE 1-RELATED"/>
    <property type="match status" value="1"/>
</dbReference>
<evidence type="ECO:0000256" key="5">
    <source>
        <dbReference type="SAM" id="Phobius"/>
    </source>
</evidence>
<dbReference type="Pfam" id="PF00002">
    <property type="entry name" value="7tm_2"/>
    <property type="match status" value="1"/>
</dbReference>
<dbReference type="EMBL" id="GEZM01001271">
    <property type="protein sequence ID" value="JAV98006.1"/>
    <property type="molecule type" value="Transcribed_RNA"/>
</dbReference>
<dbReference type="GO" id="GO:0007166">
    <property type="term" value="P:cell surface receptor signaling pathway"/>
    <property type="evidence" value="ECO:0007669"/>
    <property type="project" value="InterPro"/>
</dbReference>
<feature type="transmembrane region" description="Helical" evidence="5">
    <location>
        <begin position="402"/>
        <end position="423"/>
    </location>
</feature>
<keyword evidence="4 5" id="KW-0472">Membrane</keyword>
<feature type="transmembrane region" description="Helical" evidence="5">
    <location>
        <begin position="332"/>
        <end position="356"/>
    </location>
</feature>
<evidence type="ECO:0000256" key="3">
    <source>
        <dbReference type="ARBA" id="ARBA00022989"/>
    </source>
</evidence>
<feature type="domain" description="G-protein coupled receptors family 2 profile 2" evidence="7">
    <location>
        <begin position="179"/>
        <end position="441"/>
    </location>
</feature>
<dbReference type="CDD" id="cd15039">
    <property type="entry name" value="7tmB3_Methuselah-like"/>
    <property type="match status" value="1"/>
</dbReference>
<evidence type="ECO:0000313" key="8">
    <source>
        <dbReference type="EMBL" id="JAV98006.1"/>
    </source>
</evidence>
<dbReference type="PROSITE" id="PS50261">
    <property type="entry name" value="G_PROTEIN_RECEP_F2_4"/>
    <property type="match status" value="1"/>
</dbReference>
<feature type="transmembrane region" description="Helical" evidence="5">
    <location>
        <begin position="376"/>
        <end position="396"/>
    </location>
</feature>
<sequence length="467" mass="54051">MLRMASKALVNYLWLTILIKFVNTIELQHYISHKPEIKINKCCEPFEILLDDRCTHINKTNETIWHPMFTSENGKKQNVQVDYIIVTGNPDCGSMQIWHIYYYQESTDVLQLLPNGALRHYPHYVSPEEDLNREIMYHDYPPGKYCMEKHVKGSLVSEYASVCAPEHRTDWTSSPFLMRNIISPITHGISMACFLTIAIIYFIMPTLRDLVGNIITTICVCLIVSQAADTIRLLTVFTNHVSIIAAETLCYIALLGSFFWLNSLGYYVWKTFKSRNVFLRITDGKKYCYYSAYAWSCTIVMGALALFAHYTMDYQENSKSKFEYEQETIGSLGIIIFFVPVSFTVLVNVFFFVTTLKILNRMNTYGRIHHKLKHSFRMFLLLFLVMTLTWLFFLLSFTRFEGLVYCYIVINALQAPLFLYICVVNQAHVAFLVQKTCCYTNCACACCKPNPECEWGDEMTAMNTGAY</sequence>
<keyword evidence="3 5" id="KW-1133">Transmembrane helix</keyword>
<name>A0A1Y1NNN9_PHOPY</name>
<evidence type="ECO:0000256" key="1">
    <source>
        <dbReference type="ARBA" id="ARBA00004141"/>
    </source>
</evidence>
<feature type="transmembrane region" description="Helical" evidence="5">
    <location>
        <begin position="210"/>
        <end position="228"/>
    </location>
</feature>
<feature type="transmembrane region" description="Helical" evidence="5">
    <location>
        <begin position="290"/>
        <end position="312"/>
    </location>
</feature>
<feature type="transmembrane region" description="Helical" evidence="5">
    <location>
        <begin position="181"/>
        <end position="203"/>
    </location>
</feature>
<comment type="subcellular location">
    <subcellularLocation>
        <location evidence="1">Membrane</location>
        <topology evidence="1">Multi-pass membrane protein</topology>
    </subcellularLocation>
</comment>
<dbReference type="AlphaFoldDB" id="A0A1Y1NNN9"/>
<keyword evidence="2 5" id="KW-0812">Transmembrane</keyword>
<organism evidence="8">
    <name type="scientific">Photinus pyralis</name>
    <name type="common">Common eastern firefly</name>
    <name type="synonym">Lampyris pyralis</name>
    <dbReference type="NCBI Taxonomy" id="7054"/>
    <lineage>
        <taxon>Eukaryota</taxon>
        <taxon>Metazoa</taxon>
        <taxon>Ecdysozoa</taxon>
        <taxon>Arthropoda</taxon>
        <taxon>Hexapoda</taxon>
        <taxon>Insecta</taxon>
        <taxon>Pterygota</taxon>
        <taxon>Neoptera</taxon>
        <taxon>Endopterygota</taxon>
        <taxon>Coleoptera</taxon>
        <taxon>Polyphaga</taxon>
        <taxon>Elateriformia</taxon>
        <taxon>Elateroidea</taxon>
        <taxon>Lampyridae</taxon>
        <taxon>Lampyrinae</taxon>
        <taxon>Photinus</taxon>
    </lineage>
</organism>
<keyword evidence="6" id="KW-0732">Signal</keyword>
<accession>A0A1Y1NNN9</accession>
<evidence type="ECO:0000256" key="4">
    <source>
        <dbReference type="ARBA" id="ARBA00023136"/>
    </source>
</evidence>
<evidence type="ECO:0000256" key="2">
    <source>
        <dbReference type="ARBA" id="ARBA00022692"/>
    </source>
</evidence>